<dbReference type="RefSeq" id="XP_002143065.1">
    <property type="nucleotide sequence ID" value="XM_002143029.1"/>
</dbReference>
<dbReference type="GeneID" id="7009541"/>
<protein>
    <submittedName>
        <fullName evidence="2">Uncharacterized protein</fullName>
    </submittedName>
</protein>
<evidence type="ECO:0000313" key="3">
    <source>
        <dbReference type="EMBL" id="RDW25472.1"/>
    </source>
</evidence>
<dbReference type="KEGG" id="yli:7009541"/>
<name>A0A1D8NHK2_YARLL</name>
<evidence type="ECO:0000313" key="5">
    <source>
        <dbReference type="Proteomes" id="UP000256601"/>
    </source>
</evidence>
<gene>
    <name evidence="3" type="ORF">B0I71DRAFT_132568</name>
    <name evidence="2" type="ORF">YALI1_E09817g</name>
</gene>
<dbReference type="Proteomes" id="UP000182444">
    <property type="component" value="Chromosome 1E"/>
</dbReference>
<reference evidence="2 4" key="1">
    <citation type="journal article" date="2016" name="PLoS ONE">
        <title>Sequence Assembly of Yarrowia lipolytica Strain W29/CLIB89 Shows Transposable Element Diversity.</title>
        <authorList>
            <person name="Magnan C."/>
            <person name="Yu J."/>
            <person name="Chang I."/>
            <person name="Jahn E."/>
            <person name="Kanomata Y."/>
            <person name="Wu J."/>
            <person name="Zeller M."/>
            <person name="Oakes M."/>
            <person name="Baldi P."/>
            <person name="Sandmeyer S."/>
        </authorList>
    </citation>
    <scope>NUCLEOTIDE SEQUENCE [LARGE SCALE GENOMIC DNA]</scope>
    <source>
        <strain evidence="2">CLIB89</strain>
        <strain evidence="4">CLIB89(W29)</strain>
    </source>
</reference>
<evidence type="ECO:0000313" key="4">
    <source>
        <dbReference type="Proteomes" id="UP000182444"/>
    </source>
</evidence>
<feature type="region of interest" description="Disordered" evidence="1">
    <location>
        <begin position="69"/>
        <end position="91"/>
    </location>
</feature>
<dbReference type="EMBL" id="CP017557">
    <property type="protein sequence ID" value="AOW05111.1"/>
    <property type="molecule type" value="Genomic_DNA"/>
</dbReference>
<evidence type="ECO:0000256" key="1">
    <source>
        <dbReference type="SAM" id="MobiDB-lite"/>
    </source>
</evidence>
<dbReference type="EMBL" id="KZ859001">
    <property type="protein sequence ID" value="RDW25472.1"/>
    <property type="molecule type" value="Genomic_DNA"/>
</dbReference>
<evidence type="ECO:0000313" key="2">
    <source>
        <dbReference type="EMBL" id="AOW05111.1"/>
    </source>
</evidence>
<sequence length="91" mass="9744">MDSQSITNLMDSIYIPSTKKTTSTSIPAHHPSLIQQDNVGDNHALPCGCTGNTCISNQLWWSKNSSAAAASSPVLASRRDSMVSQDSFMSL</sequence>
<dbReference type="AlphaFoldDB" id="A0A1D8NHK2"/>
<dbReference type="OrthoDB" id="4085733at2759"/>
<dbReference type="VEuPathDB" id="FungiDB:YALI1_E09817g"/>
<organism evidence="2 4">
    <name type="scientific">Yarrowia lipolytica</name>
    <name type="common">Candida lipolytica</name>
    <dbReference type="NCBI Taxonomy" id="4952"/>
    <lineage>
        <taxon>Eukaryota</taxon>
        <taxon>Fungi</taxon>
        <taxon>Dikarya</taxon>
        <taxon>Ascomycota</taxon>
        <taxon>Saccharomycotina</taxon>
        <taxon>Dipodascomycetes</taxon>
        <taxon>Dipodascales</taxon>
        <taxon>Dipodascales incertae sedis</taxon>
        <taxon>Yarrowia</taxon>
    </lineage>
</organism>
<feature type="compositionally biased region" description="Polar residues" evidence="1">
    <location>
        <begin position="82"/>
        <end position="91"/>
    </location>
</feature>
<dbReference type="VEuPathDB" id="FungiDB:YALI0_E08085g"/>
<dbReference type="Proteomes" id="UP000256601">
    <property type="component" value="Unassembled WGS sequence"/>
</dbReference>
<reference evidence="3 5" key="2">
    <citation type="submission" date="2018-07" db="EMBL/GenBank/DDBJ databases">
        <title>Draft Genome Assemblies for Five Robust Yarrowia lipolytica Strains Exhibiting High Lipid Production and Pentose Sugar Utilization and Sugar Alcohol Secretion from Undetoxified Lignocellulosic Biomass Hydrolysates.</title>
        <authorList>
            <consortium name="DOE Joint Genome Institute"/>
            <person name="Walker C."/>
            <person name="Ryu S."/>
            <person name="Na H."/>
            <person name="Zane M."/>
            <person name="LaButti K."/>
            <person name="Lipzen A."/>
            <person name="Haridas S."/>
            <person name="Barry K."/>
            <person name="Grigoriev I.V."/>
            <person name="Quarterman J."/>
            <person name="Slininger P."/>
            <person name="Dien B."/>
            <person name="Trinh C.T."/>
        </authorList>
    </citation>
    <scope>NUCLEOTIDE SEQUENCE [LARGE SCALE GENOMIC DNA]</scope>
    <source>
        <strain evidence="3 5">YB392</strain>
    </source>
</reference>
<proteinExistence type="predicted"/>
<accession>A0A1D8NHK2</accession>